<proteinExistence type="predicted"/>
<keyword evidence="2" id="KW-1185">Reference proteome</keyword>
<reference evidence="1 2" key="1">
    <citation type="submission" date="2024-10" db="EMBL/GenBank/DDBJ databases">
        <authorList>
            <person name="Ratan Roy A."/>
            <person name="Morales Sandoval P.H."/>
            <person name="De Los Santos Villalobos S."/>
            <person name="Chakraborty S."/>
            <person name="Mukherjee J."/>
        </authorList>
    </citation>
    <scope>NUCLEOTIDE SEQUENCE [LARGE SCALE GENOMIC DNA]</scope>
    <source>
        <strain evidence="1 2">S1</strain>
    </source>
</reference>
<evidence type="ECO:0000313" key="2">
    <source>
        <dbReference type="Proteomes" id="UP001600165"/>
    </source>
</evidence>
<evidence type="ECO:0000313" key="1">
    <source>
        <dbReference type="EMBL" id="MFE4106507.1"/>
    </source>
</evidence>
<accession>A0ABW6IFK2</accession>
<sequence>MKLTQTLGLAIGLSATASTIPVGQAAEVIGGPTGSQFTIESLANGNYRFCSDRPPTDVQRVSGVCFRFRKQGEAIVGNYYYPYEGSSLCVKGQVNGNTVTGQGVERLGENSDRSLFDLPQDRSAWRSDTFDDTFLQVGRSQLVLQGEQPDHIRYRSLLLNLNNFYWFNAGTVLPPQSCLAIAEDSTANRGYTTVPDTFRLIGESEYYQQPIYLNQDRIQPVSSHSYRYSTRIGLSAIEAESDLIVDCNQPDQVRWLRSRYYTEAGELSEVETVDQVQPVSLDGPNADKYRANQIVCRQAEADTATSPPLELPENIVYERYINHRFNFSVRYPVNVVTPQPAPTNNDGRIFESARGQITLRVFGRHNSASESLAALYQQALQRQGREVTDQIRGDRYFVVSGYEAGQVFYEKSVLENQVFKSLILHYDSALQPDFDPVAAEIAASFP</sequence>
<name>A0ABW6IFK2_9CYAN</name>
<organism evidence="1 2">
    <name type="scientific">Almyronema epifaneia S1</name>
    <dbReference type="NCBI Taxonomy" id="2991925"/>
    <lineage>
        <taxon>Bacteria</taxon>
        <taxon>Bacillati</taxon>
        <taxon>Cyanobacteriota</taxon>
        <taxon>Cyanophyceae</taxon>
        <taxon>Nodosilineales</taxon>
        <taxon>Nodosilineaceae</taxon>
        <taxon>Almyronema</taxon>
        <taxon>Almyronema epifaneia</taxon>
    </lineage>
</organism>
<dbReference type="RefSeq" id="WP_377964331.1">
    <property type="nucleotide sequence ID" value="NZ_JBHZOL010000066.1"/>
</dbReference>
<dbReference type="Proteomes" id="UP001600165">
    <property type="component" value="Unassembled WGS sequence"/>
</dbReference>
<protein>
    <recommendedName>
        <fullName evidence="3">SPOR domain-containing protein</fullName>
    </recommendedName>
</protein>
<dbReference type="EMBL" id="JBHZOL010000066">
    <property type="protein sequence ID" value="MFE4106507.1"/>
    <property type="molecule type" value="Genomic_DNA"/>
</dbReference>
<comment type="caution">
    <text evidence="1">The sequence shown here is derived from an EMBL/GenBank/DDBJ whole genome shotgun (WGS) entry which is preliminary data.</text>
</comment>
<evidence type="ECO:0008006" key="3">
    <source>
        <dbReference type="Google" id="ProtNLM"/>
    </source>
</evidence>
<gene>
    <name evidence="1" type="ORF">ACFVKH_09480</name>
</gene>